<protein>
    <submittedName>
        <fullName evidence="1">Uncharacterized protein</fullName>
    </submittedName>
</protein>
<sequence>MIQQARALIQLGDDGCCDADIGRESVGASIIVGLDAAPVLELSDHILDLVPLVLDYGIVLDLNLPICS</sequence>
<comment type="caution">
    <text evidence="1">The sequence shown here is derived from an EMBL/GenBank/DDBJ whole genome shotgun (WGS) entry which is preliminary data.</text>
</comment>
<dbReference type="EMBL" id="WTYT01000001">
    <property type="protein sequence ID" value="MXO64547.1"/>
    <property type="molecule type" value="Genomic_DNA"/>
</dbReference>
<dbReference type="RefSeq" id="WP_160734969.1">
    <property type="nucleotide sequence ID" value="NZ_WTYT01000001.1"/>
</dbReference>
<dbReference type="AlphaFoldDB" id="A0A6I4T0S9"/>
<reference evidence="1 2" key="1">
    <citation type="submission" date="2019-12" db="EMBL/GenBank/DDBJ databases">
        <title>Genomic-based taxomic classification of the family Erythrobacteraceae.</title>
        <authorList>
            <person name="Xu L."/>
        </authorList>
    </citation>
    <scope>NUCLEOTIDE SEQUENCE [LARGE SCALE GENOMIC DNA]</scope>
    <source>
        <strain evidence="1 2">LMG 29518</strain>
    </source>
</reference>
<gene>
    <name evidence="1" type="ORF">GRI91_02090</name>
</gene>
<organism evidence="1 2">
    <name type="scientific">Altericroceibacterium endophyticum</name>
    <dbReference type="NCBI Taxonomy" id="1808508"/>
    <lineage>
        <taxon>Bacteria</taxon>
        <taxon>Pseudomonadati</taxon>
        <taxon>Pseudomonadota</taxon>
        <taxon>Alphaproteobacteria</taxon>
        <taxon>Sphingomonadales</taxon>
        <taxon>Erythrobacteraceae</taxon>
        <taxon>Altericroceibacterium</taxon>
    </lineage>
</organism>
<accession>A0A6I4T0S9</accession>
<name>A0A6I4T0S9_9SPHN</name>
<dbReference type="Proteomes" id="UP000438476">
    <property type="component" value="Unassembled WGS sequence"/>
</dbReference>
<evidence type="ECO:0000313" key="1">
    <source>
        <dbReference type="EMBL" id="MXO64547.1"/>
    </source>
</evidence>
<proteinExistence type="predicted"/>
<keyword evidence="2" id="KW-1185">Reference proteome</keyword>
<evidence type="ECO:0000313" key="2">
    <source>
        <dbReference type="Proteomes" id="UP000438476"/>
    </source>
</evidence>